<proteinExistence type="predicted"/>
<organism evidence="3 4">
    <name type="scientific">Deinococcus proteolyticus (strain ATCC 35074 / DSM 20540 / JCM 6276 / NBRC 101906 / NCIMB 13154 / VKM Ac-1939 / CCM 2703 / MRP)</name>
    <dbReference type="NCBI Taxonomy" id="693977"/>
    <lineage>
        <taxon>Bacteria</taxon>
        <taxon>Thermotogati</taxon>
        <taxon>Deinococcota</taxon>
        <taxon>Deinococci</taxon>
        <taxon>Deinococcales</taxon>
        <taxon>Deinococcaceae</taxon>
        <taxon>Deinococcus</taxon>
    </lineage>
</organism>
<dbReference type="SMART" id="SM00448">
    <property type="entry name" value="REC"/>
    <property type="match status" value="1"/>
</dbReference>
<protein>
    <submittedName>
        <fullName evidence="3">Response regulator receiver</fullName>
    </submittedName>
</protein>
<feature type="domain" description="Response regulatory" evidence="2">
    <location>
        <begin position="9"/>
        <end position="134"/>
    </location>
</feature>
<dbReference type="HOGENOM" id="CLU_000445_69_17_0"/>
<keyword evidence="1" id="KW-0597">Phosphoprotein</keyword>
<dbReference type="OrthoDB" id="9785718at2"/>
<sequence>MPLMASRLRFFIIDDDGTDVELTTTVLAQYSEAVEVFTCPGGACADNAEVMQALEALDDTPTLILLDIHMPPQSGLDILNVLKAHPVYRLIPVIVLSNSQEQKDIQEAYRRHASAYLVKGSDFSAFTAQMHALVAFWHHCLPALSGEQG</sequence>
<evidence type="ECO:0000313" key="4">
    <source>
        <dbReference type="Proteomes" id="UP000007718"/>
    </source>
</evidence>
<evidence type="ECO:0000256" key="1">
    <source>
        <dbReference type="PROSITE-ProRule" id="PRU00169"/>
    </source>
</evidence>
<reference evidence="3 4" key="2">
    <citation type="journal article" date="2012" name="Stand. Genomic Sci.">
        <title>Complete genome sequence of the orange-red pigmented, radioresistant Deinococcus proteolyticus type strain (MRP(T)).</title>
        <authorList>
            <person name="Copeland A."/>
            <person name="Zeytun A."/>
            <person name="Yassawong M."/>
            <person name="Nolan M."/>
            <person name="Lucas S."/>
            <person name="Hammon N."/>
            <person name="Deshpande S."/>
            <person name="Cheng J.F."/>
            <person name="Han C."/>
            <person name="Tapia R."/>
            <person name="Goodwin L.A."/>
            <person name="Pitluck S."/>
            <person name="Mavromatis K."/>
            <person name="Liolios K."/>
            <person name="Pagani I."/>
            <person name="Ivanova N."/>
            <person name="Mikhailova N."/>
            <person name="Pati A."/>
            <person name="Chen A."/>
            <person name="Palaniappan K."/>
            <person name="Land M."/>
            <person name="Hauser L."/>
            <person name="Jeffries C.D."/>
            <person name="Brambilla E.M."/>
            <person name="Rohde M."/>
            <person name="Sikorski J."/>
            <person name="Pukall R."/>
            <person name="Goker M."/>
            <person name="Detter J.C."/>
            <person name="Woyke T."/>
            <person name="Bristow J."/>
            <person name="Eisen J.A."/>
            <person name="Markowitz V."/>
            <person name="Hugenholtz P."/>
            <person name="Kyrpides N.C."/>
            <person name="Klenk H.P."/>
            <person name="Lapidus A."/>
        </authorList>
    </citation>
    <scope>NUCLEOTIDE SEQUENCE [LARGE SCALE GENOMIC DNA]</scope>
    <source>
        <strain evidence="4">ATCC 35074 / DSM 20540 / JCM 6276 / NBRC 101906 / NCIMB 13154 / VKM Ac-1939 / CCM 2703 / MRP</strain>
        <plasmid evidence="4">Plasmid pDEIPR03</plasmid>
    </source>
</reference>
<dbReference type="GO" id="GO:0000160">
    <property type="term" value="P:phosphorelay signal transduction system"/>
    <property type="evidence" value="ECO:0007669"/>
    <property type="project" value="InterPro"/>
</dbReference>
<keyword evidence="4" id="KW-1185">Reference proteome</keyword>
<dbReference type="SUPFAM" id="SSF52172">
    <property type="entry name" value="CheY-like"/>
    <property type="match status" value="1"/>
</dbReference>
<dbReference type="Proteomes" id="UP000007718">
    <property type="component" value="Plasmid pDEIPR03"/>
</dbReference>
<name>F0RR32_DEIPM</name>
<dbReference type="PANTHER" id="PTHR44520">
    <property type="entry name" value="RESPONSE REGULATOR RCP1-RELATED"/>
    <property type="match status" value="1"/>
</dbReference>
<dbReference type="Gene3D" id="3.40.50.2300">
    <property type="match status" value="1"/>
</dbReference>
<dbReference type="EMBL" id="CP002539">
    <property type="protein sequence ID" value="ADY27741.1"/>
    <property type="molecule type" value="Genomic_DNA"/>
</dbReference>
<dbReference type="Pfam" id="PF00072">
    <property type="entry name" value="Response_reg"/>
    <property type="match status" value="1"/>
</dbReference>
<accession>F0RR32</accession>
<dbReference type="AlphaFoldDB" id="F0RR32"/>
<feature type="modified residue" description="4-aspartylphosphate" evidence="1">
    <location>
        <position position="67"/>
    </location>
</feature>
<dbReference type="InterPro" id="IPR011006">
    <property type="entry name" value="CheY-like_superfamily"/>
</dbReference>
<evidence type="ECO:0000313" key="3">
    <source>
        <dbReference type="EMBL" id="ADY27741.1"/>
    </source>
</evidence>
<dbReference type="eggNOG" id="COG0784">
    <property type="taxonomic scope" value="Bacteria"/>
</dbReference>
<dbReference type="InterPro" id="IPR001789">
    <property type="entry name" value="Sig_transdc_resp-reg_receiver"/>
</dbReference>
<evidence type="ECO:0000259" key="2">
    <source>
        <dbReference type="PROSITE" id="PS50110"/>
    </source>
</evidence>
<reference evidence="4" key="1">
    <citation type="submission" date="2011-02" db="EMBL/GenBank/DDBJ databases">
        <title>The complete sequence of plasmid3 of Deinococcus proteolyticus DSM 20540.</title>
        <authorList>
            <consortium name="US DOE Joint Genome Institute (JGI-PGF)"/>
            <person name="Lucas S."/>
            <person name="Copeland A."/>
            <person name="Lapidus A."/>
            <person name="Bruce D."/>
            <person name="Goodwin L."/>
            <person name="Pitluck S."/>
            <person name="Kyrpides N."/>
            <person name="Mavromatis K."/>
            <person name="Pagani I."/>
            <person name="Ivanova N."/>
            <person name="Ovchinnikova G."/>
            <person name="Zeytun A."/>
            <person name="Detter J.C."/>
            <person name="Han C."/>
            <person name="Land M."/>
            <person name="Hauser L."/>
            <person name="Markowitz V."/>
            <person name="Cheng J.-F."/>
            <person name="Hugenholtz P."/>
            <person name="Woyke T."/>
            <person name="Wu D."/>
            <person name="Pukall R."/>
            <person name="Steenblock K."/>
            <person name="Brambilla E."/>
            <person name="Klenk H.-P."/>
            <person name="Eisen J.A."/>
        </authorList>
    </citation>
    <scope>NUCLEOTIDE SEQUENCE [LARGE SCALE GENOMIC DNA]</scope>
    <source>
        <strain evidence="4">ATCC 35074 / DSM 20540 / JCM 6276 / NBRC 101906 / NCIMB 13154 / VKM Ac-1939 / CCM 2703 / MRP</strain>
        <plasmid evidence="4">Plasmid pDEIPR03</plasmid>
    </source>
</reference>
<dbReference type="PROSITE" id="PS50110">
    <property type="entry name" value="RESPONSE_REGULATORY"/>
    <property type="match status" value="1"/>
</dbReference>
<dbReference type="InterPro" id="IPR052893">
    <property type="entry name" value="TCS_response_regulator"/>
</dbReference>
<gene>
    <name evidence="3" type="ordered locus">Deipr_2630</name>
</gene>
<dbReference type="KEGG" id="dpt:Deipr_2630"/>
<geneLocation type="plasmid" evidence="3 4">
    <name>pDEIPR03</name>
</geneLocation>
<keyword evidence="3" id="KW-0614">Plasmid</keyword>
<dbReference type="PANTHER" id="PTHR44520:SF2">
    <property type="entry name" value="RESPONSE REGULATOR RCP1"/>
    <property type="match status" value="1"/>
</dbReference>